<dbReference type="InterPro" id="IPR050772">
    <property type="entry name" value="Hydratase-Decarb/MhpD_sf"/>
</dbReference>
<dbReference type="EMBL" id="JAPTYD010000069">
    <property type="protein sequence ID" value="MCZ0964113.1"/>
    <property type="molecule type" value="Genomic_DNA"/>
</dbReference>
<dbReference type="SUPFAM" id="SSF56529">
    <property type="entry name" value="FAH"/>
    <property type="match status" value="1"/>
</dbReference>
<dbReference type="RefSeq" id="WP_268944209.1">
    <property type="nucleotide sequence ID" value="NZ_JAPTYD010000069.1"/>
</dbReference>
<organism evidence="3 4">
    <name type="scientific">Paracoccus benzoatiresistens</name>
    <dbReference type="NCBI Taxonomy" id="2997341"/>
    <lineage>
        <taxon>Bacteria</taxon>
        <taxon>Pseudomonadati</taxon>
        <taxon>Pseudomonadota</taxon>
        <taxon>Alphaproteobacteria</taxon>
        <taxon>Rhodobacterales</taxon>
        <taxon>Paracoccaceae</taxon>
        <taxon>Paracoccus</taxon>
    </lineage>
</organism>
<dbReference type="PANTHER" id="PTHR30143:SF0">
    <property type="entry name" value="2-KETO-4-PENTENOATE HYDRATASE"/>
    <property type="match status" value="1"/>
</dbReference>
<keyword evidence="4" id="KW-1185">Reference proteome</keyword>
<feature type="domain" description="Fumarylacetoacetase-like C-terminal" evidence="2">
    <location>
        <begin position="98"/>
        <end position="258"/>
    </location>
</feature>
<proteinExistence type="predicted"/>
<protein>
    <recommendedName>
        <fullName evidence="2">Fumarylacetoacetase-like C-terminal domain-containing protein</fullName>
    </recommendedName>
</protein>
<evidence type="ECO:0000259" key="2">
    <source>
        <dbReference type="Pfam" id="PF01557"/>
    </source>
</evidence>
<dbReference type="InterPro" id="IPR036663">
    <property type="entry name" value="Fumarylacetoacetase_C_sf"/>
</dbReference>
<keyword evidence="1" id="KW-0456">Lyase</keyword>
<reference evidence="3" key="1">
    <citation type="submission" date="2022-12" db="EMBL/GenBank/DDBJ databases">
        <title>Paracoccus sp. EF6 isolated from a lake water.</title>
        <authorList>
            <person name="Liu H."/>
        </authorList>
    </citation>
    <scope>NUCLEOTIDE SEQUENCE</scope>
    <source>
        <strain evidence="3">EF6</strain>
    </source>
</reference>
<dbReference type="Gene3D" id="3.90.850.10">
    <property type="entry name" value="Fumarylacetoacetase-like, C-terminal domain"/>
    <property type="match status" value="1"/>
</dbReference>
<dbReference type="Pfam" id="PF01557">
    <property type="entry name" value="FAA_hydrolase"/>
    <property type="match status" value="1"/>
</dbReference>
<sequence>MPDDADLAHEILGALFERRQIPLLTSRPGGLAMDRAYRLSTLIETARARRGERPIGRKIGFTNMTMWKRFNVSAPVFGPMYDSTVRPLGAPFETAMLMEPRIEPEIAFRLSAAPLPGMAPEELIACISGVCAGFEMVQSIFAGWKFEAADTVAAFGLHGAFLHGPMLELSPADRRDWVVGLSSFETTLFRDDVVADKGRARNVLGGGPLAALGHLADLLARMPDAAPMQEGDVVTTGTLTQALPVSPGETWQVIFDGLPLDRIKVELV</sequence>
<gene>
    <name evidence="3" type="ORF">OU682_21245</name>
</gene>
<name>A0ABT4JAF3_9RHOB</name>
<accession>A0ABT4JAF3</accession>
<dbReference type="Proteomes" id="UP001149822">
    <property type="component" value="Unassembled WGS sequence"/>
</dbReference>
<dbReference type="InterPro" id="IPR011234">
    <property type="entry name" value="Fumarylacetoacetase-like_C"/>
</dbReference>
<evidence type="ECO:0000313" key="4">
    <source>
        <dbReference type="Proteomes" id="UP001149822"/>
    </source>
</evidence>
<evidence type="ECO:0000313" key="3">
    <source>
        <dbReference type="EMBL" id="MCZ0964113.1"/>
    </source>
</evidence>
<evidence type="ECO:0000256" key="1">
    <source>
        <dbReference type="ARBA" id="ARBA00023239"/>
    </source>
</evidence>
<comment type="caution">
    <text evidence="3">The sequence shown here is derived from an EMBL/GenBank/DDBJ whole genome shotgun (WGS) entry which is preliminary data.</text>
</comment>
<dbReference type="PANTHER" id="PTHR30143">
    <property type="entry name" value="ACID HYDRATASE"/>
    <property type="match status" value="1"/>
</dbReference>